<name>A0AAV7SII0_PLEWA</name>
<dbReference type="AlphaFoldDB" id="A0AAV7SII0"/>
<keyword evidence="2" id="KW-1185">Reference proteome</keyword>
<reference evidence="1" key="1">
    <citation type="journal article" date="2022" name="bioRxiv">
        <title>Sequencing and chromosome-scale assembly of the giantPleurodeles waltlgenome.</title>
        <authorList>
            <person name="Brown T."/>
            <person name="Elewa A."/>
            <person name="Iarovenko S."/>
            <person name="Subramanian E."/>
            <person name="Araus A.J."/>
            <person name="Petzold A."/>
            <person name="Susuki M."/>
            <person name="Suzuki K.-i.T."/>
            <person name="Hayashi T."/>
            <person name="Toyoda A."/>
            <person name="Oliveira C."/>
            <person name="Osipova E."/>
            <person name="Leigh N.D."/>
            <person name="Simon A."/>
            <person name="Yun M.H."/>
        </authorList>
    </citation>
    <scope>NUCLEOTIDE SEQUENCE</scope>
    <source>
        <strain evidence="1">20211129_DDA</strain>
        <tissue evidence="1">Liver</tissue>
    </source>
</reference>
<sequence>MTTGADVVFRVPRICFLKRSDQTLRPCFGGRASDGIVFGESSTMGVFSRSPILSRCVRFLGCFTYPSDARPPKHGRSVWSDLFKKQIRGTRKPMSAPVVVESENGLRVVRR</sequence>
<protein>
    <submittedName>
        <fullName evidence="1">Uncharacterized protein</fullName>
    </submittedName>
</protein>
<dbReference type="Proteomes" id="UP001066276">
    <property type="component" value="Chromosome 4_2"/>
</dbReference>
<dbReference type="EMBL" id="JANPWB010000008">
    <property type="protein sequence ID" value="KAJ1163891.1"/>
    <property type="molecule type" value="Genomic_DNA"/>
</dbReference>
<proteinExistence type="predicted"/>
<accession>A0AAV7SII0</accession>
<evidence type="ECO:0000313" key="2">
    <source>
        <dbReference type="Proteomes" id="UP001066276"/>
    </source>
</evidence>
<comment type="caution">
    <text evidence="1">The sequence shown here is derived from an EMBL/GenBank/DDBJ whole genome shotgun (WGS) entry which is preliminary data.</text>
</comment>
<organism evidence="1 2">
    <name type="scientific">Pleurodeles waltl</name>
    <name type="common">Iberian ribbed newt</name>
    <dbReference type="NCBI Taxonomy" id="8319"/>
    <lineage>
        <taxon>Eukaryota</taxon>
        <taxon>Metazoa</taxon>
        <taxon>Chordata</taxon>
        <taxon>Craniata</taxon>
        <taxon>Vertebrata</taxon>
        <taxon>Euteleostomi</taxon>
        <taxon>Amphibia</taxon>
        <taxon>Batrachia</taxon>
        <taxon>Caudata</taxon>
        <taxon>Salamandroidea</taxon>
        <taxon>Salamandridae</taxon>
        <taxon>Pleurodelinae</taxon>
        <taxon>Pleurodeles</taxon>
    </lineage>
</organism>
<gene>
    <name evidence="1" type="ORF">NDU88_004343</name>
</gene>
<evidence type="ECO:0000313" key="1">
    <source>
        <dbReference type="EMBL" id="KAJ1163891.1"/>
    </source>
</evidence>